<dbReference type="GO" id="GO:0005737">
    <property type="term" value="C:cytoplasm"/>
    <property type="evidence" value="ECO:0007669"/>
    <property type="project" value="TreeGrafter"/>
</dbReference>
<keyword evidence="5" id="KW-1185">Reference proteome</keyword>
<keyword evidence="2" id="KW-0378">Hydrolase</keyword>
<dbReference type="GO" id="GO:0040029">
    <property type="term" value="P:epigenetic regulation of gene expression"/>
    <property type="evidence" value="ECO:0007669"/>
    <property type="project" value="TreeGrafter"/>
</dbReference>
<organism evidence="4 5">
    <name type="scientific">Conexibacter arvalis</name>
    <dbReference type="NCBI Taxonomy" id="912552"/>
    <lineage>
        <taxon>Bacteria</taxon>
        <taxon>Bacillati</taxon>
        <taxon>Actinomycetota</taxon>
        <taxon>Thermoleophilia</taxon>
        <taxon>Solirubrobacterales</taxon>
        <taxon>Conexibacteraceae</taxon>
        <taxon>Conexibacter</taxon>
    </lineage>
</organism>
<name>A0A840IC98_9ACTN</name>
<evidence type="ECO:0000256" key="1">
    <source>
        <dbReference type="ARBA" id="ARBA00005947"/>
    </source>
</evidence>
<dbReference type="InterPro" id="IPR023801">
    <property type="entry name" value="His_deacetylse_dom"/>
</dbReference>
<evidence type="ECO:0000256" key="2">
    <source>
        <dbReference type="ARBA" id="ARBA00022801"/>
    </source>
</evidence>
<dbReference type="PRINTS" id="PR01270">
    <property type="entry name" value="HDASUPER"/>
</dbReference>
<proteinExistence type="inferred from homology"/>
<dbReference type="InterPro" id="IPR003084">
    <property type="entry name" value="HDAC_I/II"/>
</dbReference>
<dbReference type="Proteomes" id="UP000585272">
    <property type="component" value="Unassembled WGS sequence"/>
</dbReference>
<dbReference type="PANTHER" id="PTHR10625">
    <property type="entry name" value="HISTONE DEACETYLASE HDAC1-RELATED"/>
    <property type="match status" value="1"/>
</dbReference>
<dbReference type="RefSeq" id="WP_183340378.1">
    <property type="nucleotide sequence ID" value="NZ_JACHNU010000001.1"/>
</dbReference>
<dbReference type="GO" id="GO:0016787">
    <property type="term" value="F:hydrolase activity"/>
    <property type="evidence" value="ECO:0007669"/>
    <property type="project" value="UniProtKB-KW"/>
</dbReference>
<dbReference type="InterPro" id="IPR023696">
    <property type="entry name" value="Ureohydrolase_dom_sf"/>
</dbReference>
<dbReference type="PRINTS" id="PR01271">
    <property type="entry name" value="HISDACETLASE"/>
</dbReference>
<comment type="caution">
    <text evidence="4">The sequence shown here is derived from an EMBL/GenBank/DDBJ whole genome shotgun (WGS) entry which is preliminary data.</text>
</comment>
<dbReference type="EMBL" id="JACHNU010000001">
    <property type="protein sequence ID" value="MBB4661861.1"/>
    <property type="molecule type" value="Genomic_DNA"/>
</dbReference>
<comment type="similarity">
    <text evidence="1">Belongs to the histone deacetylase family.</text>
</comment>
<dbReference type="PANTHER" id="PTHR10625:SF31">
    <property type="entry name" value="HISTONE DEACETYLASE DOMAIN-CONTAINING PROTEIN"/>
    <property type="match status" value="1"/>
</dbReference>
<dbReference type="SUPFAM" id="SSF52768">
    <property type="entry name" value="Arginase/deacetylase"/>
    <property type="match status" value="1"/>
</dbReference>
<dbReference type="AlphaFoldDB" id="A0A840IC98"/>
<feature type="domain" description="Histone deacetylase" evidence="3">
    <location>
        <begin position="37"/>
        <end position="323"/>
    </location>
</feature>
<dbReference type="InterPro" id="IPR000286">
    <property type="entry name" value="HDACs"/>
</dbReference>
<protein>
    <submittedName>
        <fullName evidence="4">Acetoin utilization deacetylase AcuC-like enzyme</fullName>
    </submittedName>
</protein>
<sequence length="375" mass="39860">MQTGFVWHERYMWHNTGRASGPFLSDASGWLEPDWRHTENSDTKRRLRNLLDVSGLLDRLVRIDPRPATVEELCRFHAPEYVERVRELSAGAGGEGVDGTTVIGKGSYEVALLAAGGVIAAVDAVLDGTVDNAYALVRPAGHHALADAAMGFCLFGNVAVAAHHARVARGLERVAVVDWDVHHGNGTQAAFYDDPSVLTISLHQDNCFPPGSGLVEETGAGAGEGFNINVPLPPGSGDGAYEAAFERIVVPALERFEPQLILVASGLDASAMDPLGRMMLSPRGYGRIAEQLLDAAARLCDGRVAMAHEGGYSAELVPFCGLAVIERMAGVETKVRGTILQEFPAGMGQQQLQPHEAALIDRVAEAAGLAERAVG</sequence>
<evidence type="ECO:0000259" key="3">
    <source>
        <dbReference type="Pfam" id="PF00850"/>
    </source>
</evidence>
<dbReference type="GO" id="GO:0004407">
    <property type="term" value="F:histone deacetylase activity"/>
    <property type="evidence" value="ECO:0007669"/>
    <property type="project" value="InterPro"/>
</dbReference>
<evidence type="ECO:0000313" key="5">
    <source>
        <dbReference type="Proteomes" id="UP000585272"/>
    </source>
</evidence>
<dbReference type="CDD" id="cd09996">
    <property type="entry name" value="HDAC_classII_1"/>
    <property type="match status" value="1"/>
</dbReference>
<gene>
    <name evidence="4" type="ORF">BDZ31_001434</name>
</gene>
<accession>A0A840IC98</accession>
<dbReference type="Pfam" id="PF00850">
    <property type="entry name" value="Hist_deacetyl"/>
    <property type="match status" value="1"/>
</dbReference>
<reference evidence="4 5" key="1">
    <citation type="submission" date="2020-08" db="EMBL/GenBank/DDBJ databases">
        <title>Genomic Encyclopedia of Archaeal and Bacterial Type Strains, Phase II (KMG-II): from individual species to whole genera.</title>
        <authorList>
            <person name="Goeker M."/>
        </authorList>
    </citation>
    <scope>NUCLEOTIDE SEQUENCE [LARGE SCALE GENOMIC DNA]</scope>
    <source>
        <strain evidence="4 5">DSM 23288</strain>
    </source>
</reference>
<dbReference type="Gene3D" id="3.40.800.20">
    <property type="entry name" value="Histone deacetylase domain"/>
    <property type="match status" value="1"/>
</dbReference>
<evidence type="ECO:0000313" key="4">
    <source>
        <dbReference type="EMBL" id="MBB4661861.1"/>
    </source>
</evidence>
<dbReference type="InterPro" id="IPR037138">
    <property type="entry name" value="His_deacetylse_dom_sf"/>
</dbReference>